<dbReference type="InterPro" id="IPR004703">
    <property type="entry name" value="PTS_sugar-sp_permease"/>
</dbReference>
<dbReference type="PIRSF" id="PIRSF006304">
    <property type="entry name" value="GatC"/>
    <property type="match status" value="1"/>
</dbReference>
<feature type="transmembrane region" description="Helical" evidence="9">
    <location>
        <begin position="303"/>
        <end position="323"/>
    </location>
</feature>
<comment type="subcellular location">
    <subcellularLocation>
        <location evidence="1">Cell membrane</location>
        <topology evidence="1">Multi-pass membrane protein</topology>
    </subcellularLocation>
</comment>
<feature type="transmembrane region" description="Helical" evidence="9">
    <location>
        <begin position="86"/>
        <end position="109"/>
    </location>
</feature>
<keyword evidence="4" id="KW-0762">Sugar transport</keyword>
<evidence type="ECO:0000256" key="8">
    <source>
        <dbReference type="ARBA" id="ARBA00023136"/>
    </source>
</evidence>
<evidence type="ECO:0000256" key="3">
    <source>
        <dbReference type="ARBA" id="ARBA00022475"/>
    </source>
</evidence>
<evidence type="ECO:0000256" key="5">
    <source>
        <dbReference type="ARBA" id="ARBA00022683"/>
    </source>
</evidence>
<feature type="transmembrane region" description="Helical" evidence="9">
    <location>
        <begin position="6"/>
        <end position="27"/>
    </location>
</feature>
<accession>A0A5P5ZJB8</accession>
<feature type="transmembrane region" description="Helical" evidence="9">
    <location>
        <begin position="355"/>
        <end position="377"/>
    </location>
</feature>
<evidence type="ECO:0000256" key="2">
    <source>
        <dbReference type="ARBA" id="ARBA00022448"/>
    </source>
</evidence>
<dbReference type="EMBL" id="CP044496">
    <property type="protein sequence ID" value="QFG50721.1"/>
    <property type="molecule type" value="Genomic_DNA"/>
</dbReference>
<dbReference type="AlphaFoldDB" id="A0A5P5ZJB8"/>
<evidence type="ECO:0000256" key="6">
    <source>
        <dbReference type="ARBA" id="ARBA00022692"/>
    </source>
</evidence>
<feature type="transmembrane region" description="Helical" evidence="9">
    <location>
        <begin position="389"/>
        <end position="408"/>
    </location>
</feature>
<protein>
    <submittedName>
        <fullName evidence="11">PTS galactitol transporter subunit IIC</fullName>
    </submittedName>
</protein>
<dbReference type="Proteomes" id="UP000325393">
    <property type="component" value="Chromosome"/>
</dbReference>
<name>A0A5P5ZJB8_9LACO</name>
<keyword evidence="8 9" id="KW-0472">Membrane</keyword>
<dbReference type="PANTHER" id="PTHR37324:SF2">
    <property type="entry name" value="PTS SYSTEM GALACTITOL-SPECIFIC EIIC COMPONENT"/>
    <property type="match status" value="1"/>
</dbReference>
<sequence length="448" mass="48571">MGVVQWIINLGASVFLPILLFVFGVCLRIKPGKAFKAGLTVGIGFIGLNLIIGLLGDQLGPATRLMIANYHLHLQTIDVGWPAASAIAYGTALGIAAIPIGVLTNIILLALGLTRTVDVDLWNYWHVAFAGSIIYLLTRNMWLGIFSMVVVTMFTYFFADLSAPKVQKYYGLDGISFPHGLSAPGYVFALPFKWLFDHIPGFNKVHVNAETVQKKLGIFGDITVMGVIIGAIIGILAHMDISKILQLAVNMGAVMMLMPRMVSLLMEGLTPISEAANTMVQKHFPGKKLYIGMDSALAIGQESVLSASLILVPITIFLSVILPGNRVLPFLDLATLPYFFALFAAVFDGDILKTVIAGAVDIVISLYVTTWAAPVITNLAKAAKFNMKGYTSISVLSDGGLWTNFIYLMTGEKFQWIGMGVLFVIALLLLIWLKQRTAKREAAAKTAE</sequence>
<evidence type="ECO:0000313" key="12">
    <source>
        <dbReference type="Proteomes" id="UP000325393"/>
    </source>
</evidence>
<dbReference type="RefSeq" id="WP_054681853.1">
    <property type="nucleotide sequence ID" value="NZ_CP044496.1"/>
</dbReference>
<reference evidence="11 12" key="1">
    <citation type="submission" date="2019-09" db="EMBL/GenBank/DDBJ databases">
        <title>Genome sequencing of Lactobacillus acetotolerans.</title>
        <authorList>
            <person name="Kim K."/>
        </authorList>
    </citation>
    <scope>NUCLEOTIDE SEQUENCE [LARGE SCALE GENOMIC DNA]</scope>
    <source>
        <strain evidence="11 12">LA749</strain>
    </source>
</reference>
<evidence type="ECO:0000313" key="11">
    <source>
        <dbReference type="EMBL" id="QFG50721.1"/>
    </source>
</evidence>
<gene>
    <name evidence="11" type="ORF">LA749_01185</name>
</gene>
<evidence type="ECO:0000256" key="7">
    <source>
        <dbReference type="ARBA" id="ARBA00022989"/>
    </source>
</evidence>
<evidence type="ECO:0000259" key="10">
    <source>
        <dbReference type="PROSITE" id="PS51104"/>
    </source>
</evidence>
<feature type="transmembrane region" description="Helical" evidence="9">
    <location>
        <begin position="330"/>
        <end position="349"/>
    </location>
</feature>
<feature type="transmembrane region" description="Helical" evidence="9">
    <location>
        <begin position="143"/>
        <end position="163"/>
    </location>
</feature>
<feature type="transmembrane region" description="Helical" evidence="9">
    <location>
        <begin position="175"/>
        <end position="196"/>
    </location>
</feature>
<feature type="transmembrane region" description="Helical" evidence="9">
    <location>
        <begin position="414"/>
        <end position="433"/>
    </location>
</feature>
<dbReference type="GeneID" id="78211588"/>
<dbReference type="InterPro" id="IPR013853">
    <property type="entry name" value="EIIC-GAT"/>
</dbReference>
<proteinExistence type="predicted"/>
<dbReference type="PROSITE" id="PS51104">
    <property type="entry name" value="PTS_EIIC_TYPE_2"/>
    <property type="match status" value="1"/>
</dbReference>
<evidence type="ECO:0000256" key="1">
    <source>
        <dbReference type="ARBA" id="ARBA00004651"/>
    </source>
</evidence>
<feature type="transmembrane region" description="Helical" evidence="9">
    <location>
        <begin position="216"/>
        <end position="237"/>
    </location>
</feature>
<dbReference type="GO" id="GO:0009401">
    <property type="term" value="P:phosphoenolpyruvate-dependent sugar phosphotransferase system"/>
    <property type="evidence" value="ECO:0007669"/>
    <property type="project" value="UniProtKB-KW"/>
</dbReference>
<organism evidence="11 12">
    <name type="scientific">Lactobacillus acetotolerans</name>
    <dbReference type="NCBI Taxonomy" id="1600"/>
    <lineage>
        <taxon>Bacteria</taxon>
        <taxon>Bacillati</taxon>
        <taxon>Bacillota</taxon>
        <taxon>Bacilli</taxon>
        <taxon>Lactobacillales</taxon>
        <taxon>Lactobacillaceae</taxon>
        <taxon>Lactobacillus</taxon>
    </lineage>
</organism>
<feature type="transmembrane region" description="Helical" evidence="9">
    <location>
        <begin position="34"/>
        <end position="56"/>
    </location>
</feature>
<keyword evidence="2" id="KW-0813">Transport</keyword>
<keyword evidence="6 9" id="KW-0812">Transmembrane</keyword>
<dbReference type="InterPro" id="IPR013014">
    <property type="entry name" value="PTS_EIIC_2"/>
</dbReference>
<keyword evidence="3" id="KW-1003">Cell membrane</keyword>
<dbReference type="PANTHER" id="PTHR37324">
    <property type="entry name" value="PTS SYSTEM GALACTITOL-SPECIFIC EIIC COMPONENT"/>
    <property type="match status" value="1"/>
</dbReference>
<feature type="domain" description="PTS EIIC type-2" evidence="10">
    <location>
        <begin position="4"/>
        <end position="448"/>
    </location>
</feature>
<dbReference type="Pfam" id="PF03611">
    <property type="entry name" value="EIIC-GAT"/>
    <property type="match status" value="1"/>
</dbReference>
<keyword evidence="5" id="KW-0598">Phosphotransferase system</keyword>
<evidence type="ECO:0000256" key="9">
    <source>
        <dbReference type="SAM" id="Phobius"/>
    </source>
</evidence>
<evidence type="ECO:0000256" key="4">
    <source>
        <dbReference type="ARBA" id="ARBA00022597"/>
    </source>
</evidence>
<dbReference type="GO" id="GO:0015577">
    <property type="term" value="F:galactitol transmembrane transporter activity"/>
    <property type="evidence" value="ECO:0007669"/>
    <property type="project" value="InterPro"/>
</dbReference>
<dbReference type="GO" id="GO:0005886">
    <property type="term" value="C:plasma membrane"/>
    <property type="evidence" value="ECO:0007669"/>
    <property type="project" value="UniProtKB-SubCell"/>
</dbReference>
<keyword evidence="7 9" id="KW-1133">Transmembrane helix</keyword>